<keyword evidence="2" id="KW-1185">Reference proteome</keyword>
<evidence type="ECO:0000313" key="2">
    <source>
        <dbReference type="Proteomes" id="UP001430953"/>
    </source>
</evidence>
<protein>
    <submittedName>
        <fullName evidence="1">Uncharacterized protein</fullName>
    </submittedName>
</protein>
<dbReference type="AlphaFoldDB" id="A0AAW2GK43"/>
<reference evidence="1 2" key="1">
    <citation type="submission" date="2023-03" db="EMBL/GenBank/DDBJ databases">
        <title>High recombination rates correlate with genetic variation in Cardiocondyla obscurior ants.</title>
        <authorList>
            <person name="Errbii M."/>
        </authorList>
    </citation>
    <scope>NUCLEOTIDE SEQUENCE [LARGE SCALE GENOMIC DNA]</scope>
    <source>
        <strain evidence="1">Alpha-2009</strain>
        <tissue evidence="1">Whole body</tissue>
    </source>
</reference>
<organism evidence="1 2">
    <name type="scientific">Cardiocondyla obscurior</name>
    <dbReference type="NCBI Taxonomy" id="286306"/>
    <lineage>
        <taxon>Eukaryota</taxon>
        <taxon>Metazoa</taxon>
        <taxon>Ecdysozoa</taxon>
        <taxon>Arthropoda</taxon>
        <taxon>Hexapoda</taxon>
        <taxon>Insecta</taxon>
        <taxon>Pterygota</taxon>
        <taxon>Neoptera</taxon>
        <taxon>Endopterygota</taxon>
        <taxon>Hymenoptera</taxon>
        <taxon>Apocrita</taxon>
        <taxon>Aculeata</taxon>
        <taxon>Formicoidea</taxon>
        <taxon>Formicidae</taxon>
        <taxon>Myrmicinae</taxon>
        <taxon>Cardiocondyla</taxon>
    </lineage>
</organism>
<proteinExistence type="predicted"/>
<sequence>MDVHAPLFARPRYVNSIRGALVFYDPATLRNRNDANSDGIIRFSATFYYGDPRRCRSSAKNKPALRASCIMQGILAILTVPMPNSVKPSDPG</sequence>
<dbReference type="EMBL" id="JADYXP020000003">
    <property type="protein sequence ID" value="KAL0127571.1"/>
    <property type="molecule type" value="Genomic_DNA"/>
</dbReference>
<dbReference type="Proteomes" id="UP001430953">
    <property type="component" value="Unassembled WGS sequence"/>
</dbReference>
<name>A0AAW2GK43_9HYME</name>
<evidence type="ECO:0000313" key="1">
    <source>
        <dbReference type="EMBL" id="KAL0127571.1"/>
    </source>
</evidence>
<comment type="caution">
    <text evidence="1">The sequence shown here is derived from an EMBL/GenBank/DDBJ whole genome shotgun (WGS) entry which is preliminary data.</text>
</comment>
<gene>
    <name evidence="1" type="ORF">PUN28_003092</name>
</gene>
<accession>A0AAW2GK43</accession>